<proteinExistence type="predicted"/>
<sequence>MRYRYQERPKPPIKANKIIYSLSLARPALAKLRGKGKPYDALMEVILAIGPDDKSPSSKALQEQFGISAGKFRKWLDTLHEDFIAVISADADVLQYTNVEHIVHVRGKREGVSFLCRLPIIPRVGEGLELWFLMGETGEGAYYVEDVRYELSDDKLLVIVSARPGYFDAYFWQLRARARFEGRLPYELEDEMGEYRTRDYLRKLYETPRPVVPPASAVGMPGTPRKRRGQWG</sequence>
<feature type="region of interest" description="Disordered" evidence="1">
    <location>
        <begin position="212"/>
        <end position="232"/>
    </location>
</feature>
<organism evidence="2 3">
    <name type="scientific">Hymenobacter saemangeumensis</name>
    <dbReference type="NCBI Taxonomy" id="1084522"/>
    <lineage>
        <taxon>Bacteria</taxon>
        <taxon>Pseudomonadati</taxon>
        <taxon>Bacteroidota</taxon>
        <taxon>Cytophagia</taxon>
        <taxon>Cytophagales</taxon>
        <taxon>Hymenobacteraceae</taxon>
        <taxon>Hymenobacter</taxon>
    </lineage>
</organism>
<comment type="caution">
    <text evidence="2">The sequence shown here is derived from an EMBL/GenBank/DDBJ whole genome shotgun (WGS) entry which is preliminary data.</text>
</comment>
<dbReference type="RefSeq" id="WP_345236749.1">
    <property type="nucleotide sequence ID" value="NZ_BAABGZ010000059.1"/>
</dbReference>
<dbReference type="EMBL" id="BAABGZ010000059">
    <property type="protein sequence ID" value="GAA4361390.1"/>
    <property type="molecule type" value="Genomic_DNA"/>
</dbReference>
<reference evidence="3" key="1">
    <citation type="journal article" date="2019" name="Int. J. Syst. Evol. Microbiol.">
        <title>The Global Catalogue of Microorganisms (GCM) 10K type strain sequencing project: providing services to taxonomists for standard genome sequencing and annotation.</title>
        <authorList>
            <consortium name="The Broad Institute Genomics Platform"/>
            <consortium name="The Broad Institute Genome Sequencing Center for Infectious Disease"/>
            <person name="Wu L."/>
            <person name="Ma J."/>
        </authorList>
    </citation>
    <scope>NUCLEOTIDE SEQUENCE [LARGE SCALE GENOMIC DNA]</scope>
    <source>
        <strain evidence="3">JCM 17923</strain>
    </source>
</reference>
<evidence type="ECO:0000256" key="1">
    <source>
        <dbReference type="SAM" id="MobiDB-lite"/>
    </source>
</evidence>
<gene>
    <name evidence="2" type="ORF">GCM10023185_28460</name>
</gene>
<keyword evidence="3" id="KW-1185">Reference proteome</keyword>
<evidence type="ECO:0000313" key="3">
    <source>
        <dbReference type="Proteomes" id="UP001501153"/>
    </source>
</evidence>
<name>A0ABP8IKC4_9BACT</name>
<accession>A0ABP8IKC4</accession>
<dbReference type="Proteomes" id="UP001501153">
    <property type="component" value="Unassembled WGS sequence"/>
</dbReference>
<evidence type="ECO:0000313" key="2">
    <source>
        <dbReference type="EMBL" id="GAA4361390.1"/>
    </source>
</evidence>
<protein>
    <submittedName>
        <fullName evidence="2">Uncharacterized protein</fullName>
    </submittedName>
</protein>